<dbReference type="Gene3D" id="3.30.70.2650">
    <property type="match status" value="1"/>
</dbReference>
<reference evidence="2 3" key="1">
    <citation type="journal article" date="2016" name="Nat. Commun.">
        <title>Thousands of microbial genomes shed light on interconnected biogeochemical processes in an aquifer system.</title>
        <authorList>
            <person name="Anantharaman K."/>
            <person name="Brown C.T."/>
            <person name="Hug L.A."/>
            <person name="Sharon I."/>
            <person name="Castelle C.J."/>
            <person name="Probst A.J."/>
            <person name="Thomas B.C."/>
            <person name="Singh A."/>
            <person name="Wilkins M.J."/>
            <person name="Karaoz U."/>
            <person name="Brodie E.L."/>
            <person name="Williams K.H."/>
            <person name="Hubbard S.S."/>
            <person name="Banfield J.F."/>
        </authorList>
    </citation>
    <scope>NUCLEOTIDE SEQUENCE [LARGE SCALE GENOMIC DNA]</scope>
</reference>
<dbReference type="GO" id="GO:0006351">
    <property type="term" value="P:DNA-templated transcription"/>
    <property type="evidence" value="ECO:0007669"/>
    <property type="project" value="TreeGrafter"/>
</dbReference>
<evidence type="ECO:0000313" key="2">
    <source>
        <dbReference type="EMBL" id="OHA62065.1"/>
    </source>
</evidence>
<comment type="caution">
    <text evidence="2">The sequence shown here is derived from an EMBL/GenBank/DDBJ whole genome shotgun (WGS) entry which is preliminary data.</text>
</comment>
<name>A0A1G2QN79_9BACT</name>
<dbReference type="STRING" id="1802443.A2117_00275"/>
<dbReference type="EMBL" id="MHTO01000021">
    <property type="protein sequence ID" value="OHA62065.1"/>
    <property type="molecule type" value="Genomic_DNA"/>
</dbReference>
<evidence type="ECO:0000313" key="3">
    <source>
        <dbReference type="Proteomes" id="UP000179245"/>
    </source>
</evidence>
<dbReference type="InterPro" id="IPR048846">
    <property type="entry name" value="PaaX-like_central"/>
</dbReference>
<dbReference type="AlphaFoldDB" id="A0A1G2QN79"/>
<dbReference type="Proteomes" id="UP000179245">
    <property type="component" value="Unassembled WGS sequence"/>
</dbReference>
<sequence>MIKNSLKERRIGPVEQKILLLLGTGLVLSLTRNPFKYFRIVKSASREWEKINRRSLQEAIKGLYRSKLIGGKENEDGTISLTLSEKGKTRLLRYRLDQMEIKKPSRWDGLWRMVIFDIPEDLKRGRDALAAKLKKLGFHPMQKSVFIYPYECRDEIDFIIEVFDLRSYVRFVVAKETDIDLDLKTKFKMS</sequence>
<organism evidence="2 3">
    <name type="scientific">Candidatus Wildermuthbacteria bacterium GWA2_46_15</name>
    <dbReference type="NCBI Taxonomy" id="1802443"/>
    <lineage>
        <taxon>Bacteria</taxon>
        <taxon>Candidatus Wildermuthiibacteriota</taxon>
    </lineage>
</organism>
<dbReference type="PANTHER" id="PTHR30319">
    <property type="entry name" value="PHENYLACETIC ACID REGULATOR-RELATED TRANSCRIPTIONAL REPRESSOR"/>
    <property type="match status" value="1"/>
</dbReference>
<dbReference type="Pfam" id="PF20803">
    <property type="entry name" value="PaaX_M"/>
    <property type="match status" value="1"/>
</dbReference>
<dbReference type="SUPFAM" id="SSF143430">
    <property type="entry name" value="TTP0101/SSO1404-like"/>
    <property type="match status" value="1"/>
</dbReference>
<dbReference type="PANTHER" id="PTHR30319:SF1">
    <property type="entry name" value="TRANSCRIPTIONAL REPRESSOR PAAX"/>
    <property type="match status" value="1"/>
</dbReference>
<accession>A0A1G2QN79</accession>
<protein>
    <recommendedName>
        <fullName evidence="1">Transcriptional repressor PaaX-like central Cas2-like domain-containing protein</fullName>
    </recommendedName>
</protein>
<gene>
    <name evidence="2" type="ORF">A2117_00275</name>
</gene>
<evidence type="ECO:0000259" key="1">
    <source>
        <dbReference type="Pfam" id="PF20803"/>
    </source>
</evidence>
<feature type="domain" description="Transcriptional repressor PaaX-like central Cas2-like" evidence="1">
    <location>
        <begin position="105"/>
        <end position="177"/>
    </location>
</feature>
<proteinExistence type="predicted"/>